<dbReference type="EMBL" id="JAIWYP010000012">
    <property type="protein sequence ID" value="KAH3727207.1"/>
    <property type="molecule type" value="Genomic_DNA"/>
</dbReference>
<dbReference type="AlphaFoldDB" id="A0A9D4CMG1"/>
<gene>
    <name evidence="1" type="ORF">DPMN_053136</name>
</gene>
<evidence type="ECO:0000313" key="1">
    <source>
        <dbReference type="EMBL" id="KAH3727207.1"/>
    </source>
</evidence>
<comment type="caution">
    <text evidence="1">The sequence shown here is derived from an EMBL/GenBank/DDBJ whole genome shotgun (WGS) entry which is preliminary data.</text>
</comment>
<proteinExistence type="predicted"/>
<keyword evidence="2" id="KW-1185">Reference proteome</keyword>
<protein>
    <submittedName>
        <fullName evidence="1">Uncharacterized protein</fullName>
    </submittedName>
</protein>
<dbReference type="Proteomes" id="UP000828390">
    <property type="component" value="Unassembled WGS sequence"/>
</dbReference>
<reference evidence="1" key="2">
    <citation type="submission" date="2020-11" db="EMBL/GenBank/DDBJ databases">
        <authorList>
            <person name="McCartney M.A."/>
            <person name="Auch B."/>
            <person name="Kono T."/>
            <person name="Mallez S."/>
            <person name="Becker A."/>
            <person name="Gohl D.M."/>
            <person name="Silverstein K.A.T."/>
            <person name="Koren S."/>
            <person name="Bechman K.B."/>
            <person name="Herman A."/>
            <person name="Abrahante J.E."/>
            <person name="Garbe J."/>
        </authorList>
    </citation>
    <scope>NUCLEOTIDE SEQUENCE</scope>
    <source>
        <strain evidence="1">Duluth1</strain>
        <tissue evidence="1">Whole animal</tissue>
    </source>
</reference>
<reference evidence="1" key="1">
    <citation type="journal article" date="2019" name="bioRxiv">
        <title>The Genome of the Zebra Mussel, Dreissena polymorpha: A Resource for Invasive Species Research.</title>
        <authorList>
            <person name="McCartney M.A."/>
            <person name="Auch B."/>
            <person name="Kono T."/>
            <person name="Mallez S."/>
            <person name="Zhang Y."/>
            <person name="Obille A."/>
            <person name="Becker A."/>
            <person name="Abrahante J.E."/>
            <person name="Garbe J."/>
            <person name="Badalamenti J.P."/>
            <person name="Herman A."/>
            <person name="Mangelson H."/>
            <person name="Liachko I."/>
            <person name="Sullivan S."/>
            <person name="Sone E.D."/>
            <person name="Koren S."/>
            <person name="Silverstein K.A.T."/>
            <person name="Beckman K.B."/>
            <person name="Gohl D.M."/>
        </authorList>
    </citation>
    <scope>NUCLEOTIDE SEQUENCE</scope>
    <source>
        <strain evidence="1">Duluth1</strain>
        <tissue evidence="1">Whole animal</tissue>
    </source>
</reference>
<evidence type="ECO:0000313" key="2">
    <source>
        <dbReference type="Proteomes" id="UP000828390"/>
    </source>
</evidence>
<name>A0A9D4CMG1_DREPO</name>
<organism evidence="1 2">
    <name type="scientific">Dreissena polymorpha</name>
    <name type="common">Zebra mussel</name>
    <name type="synonym">Mytilus polymorpha</name>
    <dbReference type="NCBI Taxonomy" id="45954"/>
    <lineage>
        <taxon>Eukaryota</taxon>
        <taxon>Metazoa</taxon>
        <taxon>Spiralia</taxon>
        <taxon>Lophotrochozoa</taxon>
        <taxon>Mollusca</taxon>
        <taxon>Bivalvia</taxon>
        <taxon>Autobranchia</taxon>
        <taxon>Heteroconchia</taxon>
        <taxon>Euheterodonta</taxon>
        <taxon>Imparidentia</taxon>
        <taxon>Neoheterodontei</taxon>
        <taxon>Myida</taxon>
        <taxon>Dreissenoidea</taxon>
        <taxon>Dreissenidae</taxon>
        <taxon>Dreissena</taxon>
    </lineage>
</organism>
<accession>A0A9D4CMG1</accession>
<sequence length="82" mass="8665">MTFPHVSAASSGTATTSTYLEKMSVRTKTDLFFLAVIGKGPVKSSASLCLSNGTPFLICPSGAFGFLYGFYSASQISQRVDI</sequence>